<keyword evidence="6" id="KW-0442">Lipid degradation</keyword>
<evidence type="ECO:0008006" key="11">
    <source>
        <dbReference type="Google" id="ProtNLM"/>
    </source>
</evidence>
<evidence type="ECO:0000256" key="1">
    <source>
        <dbReference type="ARBA" id="ARBA00004613"/>
    </source>
</evidence>
<gene>
    <name evidence="9" type="ORF">MIMGU_mgv11b023116mg</name>
</gene>
<sequence length="120" mass="13142">MCLVAVLLGLITPSLGELKYCPAPDIARAGSCGADGTQDCFLTVLGRYPAKSSRLYGIFSILSPFYQILPFKIPCPDGNQYIFWDAFHPTEAVNVLFGRMAFNGNKNGVYPFNVQELVSL</sequence>
<proteinExistence type="inferred from homology"/>
<dbReference type="AlphaFoldDB" id="A0A022Q432"/>
<keyword evidence="7" id="KW-0443">Lipid metabolism</keyword>
<feature type="chain" id="PRO_5001503835" description="GDSL esterase/lipase" evidence="8">
    <location>
        <begin position="17"/>
        <end position="120"/>
    </location>
</feature>
<dbReference type="Proteomes" id="UP000030748">
    <property type="component" value="Unassembled WGS sequence"/>
</dbReference>
<reference evidence="9 10" key="1">
    <citation type="journal article" date="2013" name="Proc. Natl. Acad. Sci. U.S.A.">
        <title>Fine-scale variation in meiotic recombination in Mimulus inferred from population shotgun sequencing.</title>
        <authorList>
            <person name="Hellsten U."/>
            <person name="Wright K.M."/>
            <person name="Jenkins J."/>
            <person name="Shu S."/>
            <person name="Yuan Y."/>
            <person name="Wessler S.R."/>
            <person name="Schmutz J."/>
            <person name="Willis J.H."/>
            <person name="Rokhsar D.S."/>
        </authorList>
    </citation>
    <scope>NUCLEOTIDE SEQUENCE [LARGE SCALE GENOMIC DNA]</scope>
    <source>
        <strain evidence="10">cv. DUN x IM62</strain>
    </source>
</reference>
<dbReference type="GO" id="GO:0005576">
    <property type="term" value="C:extracellular region"/>
    <property type="evidence" value="ECO:0007669"/>
    <property type="project" value="UniProtKB-SubCell"/>
</dbReference>
<evidence type="ECO:0000313" key="9">
    <source>
        <dbReference type="EMBL" id="EYU22751.1"/>
    </source>
</evidence>
<accession>A0A022Q432</accession>
<organism evidence="9 10">
    <name type="scientific">Erythranthe guttata</name>
    <name type="common">Yellow monkey flower</name>
    <name type="synonym">Mimulus guttatus</name>
    <dbReference type="NCBI Taxonomy" id="4155"/>
    <lineage>
        <taxon>Eukaryota</taxon>
        <taxon>Viridiplantae</taxon>
        <taxon>Streptophyta</taxon>
        <taxon>Embryophyta</taxon>
        <taxon>Tracheophyta</taxon>
        <taxon>Spermatophyta</taxon>
        <taxon>Magnoliopsida</taxon>
        <taxon>eudicotyledons</taxon>
        <taxon>Gunneridae</taxon>
        <taxon>Pentapetalae</taxon>
        <taxon>asterids</taxon>
        <taxon>lamiids</taxon>
        <taxon>Lamiales</taxon>
        <taxon>Phrymaceae</taxon>
        <taxon>Erythranthe</taxon>
    </lineage>
</organism>
<comment type="similarity">
    <text evidence="2">Belongs to the 'GDSL' lipolytic enzyme family.</text>
</comment>
<dbReference type="GO" id="GO:0016787">
    <property type="term" value="F:hydrolase activity"/>
    <property type="evidence" value="ECO:0007669"/>
    <property type="project" value="UniProtKB-KW"/>
</dbReference>
<dbReference type="STRING" id="4155.A0A022Q432"/>
<evidence type="ECO:0000256" key="3">
    <source>
        <dbReference type="ARBA" id="ARBA00022525"/>
    </source>
</evidence>
<dbReference type="GO" id="GO:0016042">
    <property type="term" value="P:lipid catabolic process"/>
    <property type="evidence" value="ECO:0007669"/>
    <property type="project" value="UniProtKB-KW"/>
</dbReference>
<dbReference type="PANTHER" id="PTHR45650">
    <property type="entry name" value="GDSL-LIKE LIPASE/ACYLHYDROLASE-RELATED"/>
    <property type="match status" value="1"/>
</dbReference>
<evidence type="ECO:0000256" key="4">
    <source>
        <dbReference type="ARBA" id="ARBA00022729"/>
    </source>
</evidence>
<feature type="signal peptide" evidence="8">
    <location>
        <begin position="1"/>
        <end position="16"/>
    </location>
</feature>
<comment type="subcellular location">
    <subcellularLocation>
        <location evidence="1">Secreted</location>
    </subcellularLocation>
</comment>
<evidence type="ECO:0000256" key="8">
    <source>
        <dbReference type="SAM" id="SignalP"/>
    </source>
</evidence>
<evidence type="ECO:0000256" key="2">
    <source>
        <dbReference type="ARBA" id="ARBA00008668"/>
    </source>
</evidence>
<dbReference type="Gene3D" id="3.40.50.1110">
    <property type="entry name" value="SGNH hydrolase"/>
    <property type="match status" value="1"/>
</dbReference>
<keyword evidence="10" id="KW-1185">Reference proteome</keyword>
<protein>
    <recommendedName>
        <fullName evidence="11">GDSL esterase/lipase</fullName>
    </recommendedName>
</protein>
<dbReference type="PANTHER" id="PTHR45650:SF22">
    <property type="entry name" value="OS05G0419800 PROTEIN"/>
    <property type="match status" value="1"/>
</dbReference>
<evidence type="ECO:0000256" key="6">
    <source>
        <dbReference type="ARBA" id="ARBA00022963"/>
    </source>
</evidence>
<evidence type="ECO:0000256" key="7">
    <source>
        <dbReference type="ARBA" id="ARBA00023098"/>
    </source>
</evidence>
<dbReference type="EMBL" id="KI632191">
    <property type="protein sequence ID" value="EYU22751.1"/>
    <property type="molecule type" value="Genomic_DNA"/>
</dbReference>
<keyword evidence="4 8" id="KW-0732">Signal</keyword>
<evidence type="ECO:0000256" key="5">
    <source>
        <dbReference type="ARBA" id="ARBA00022801"/>
    </source>
</evidence>
<evidence type="ECO:0000313" key="10">
    <source>
        <dbReference type="Proteomes" id="UP000030748"/>
    </source>
</evidence>
<keyword evidence="5" id="KW-0378">Hydrolase</keyword>
<dbReference type="InterPro" id="IPR051238">
    <property type="entry name" value="GDSL_esterase/lipase"/>
</dbReference>
<dbReference type="InterPro" id="IPR036514">
    <property type="entry name" value="SGNH_hydro_sf"/>
</dbReference>
<keyword evidence="3" id="KW-0964">Secreted</keyword>
<name>A0A022Q432_ERYGU</name>